<dbReference type="OMA" id="KTRENYM"/>
<evidence type="ECO:0000313" key="5">
    <source>
        <dbReference type="Proteomes" id="UP000245119"/>
    </source>
</evidence>
<feature type="domain" description="ShKT" evidence="3">
    <location>
        <begin position="85"/>
        <end position="120"/>
    </location>
</feature>
<dbReference type="Gene3D" id="1.10.10.1870">
    <property type="entry name" value="ShTK domain-like"/>
    <property type="match status" value="1"/>
</dbReference>
<proteinExistence type="predicted"/>
<dbReference type="Gene3D" id="1.10.10.1940">
    <property type="match status" value="2"/>
</dbReference>
<keyword evidence="5" id="KW-1185">Reference proteome</keyword>
<evidence type="ECO:0000256" key="2">
    <source>
        <dbReference type="SAM" id="SignalP"/>
    </source>
</evidence>
<comment type="caution">
    <text evidence="1">Lacks conserved residue(s) required for the propagation of feature annotation.</text>
</comment>
<comment type="caution">
    <text evidence="4">The sequence shown here is derived from an EMBL/GenBank/DDBJ whole genome shotgun (WGS) entry which is preliminary data.</text>
</comment>
<sequence>MQALEWLLLCFSLIQGLHGQAVVTPAPPQIGTATAKFDAACKDALENCAGFGSDACKGLYEAWARDNCALTCGYCVGPPTTPPPCVDVLNNCESYDPSTCTNQSYSGWAKANCRRTCRLCPAEVLAALDAHTTTLSPDKCVDKVDCRLYTLSACSDSYKAWAKDNCPNFCGFCVGLPTPPAQCADSLPNCDSYEKAMCSAPEYKIWAEENCRKTCNFCTGGGPIVTHPTLPPATTLPKLTPPHLILTPPPLPPGRK</sequence>
<name>A0A2T7PC57_POMCA</name>
<accession>A0A2T7PC57</accession>
<dbReference type="OrthoDB" id="6121024at2759"/>
<dbReference type="Pfam" id="PF01549">
    <property type="entry name" value="ShK"/>
    <property type="match status" value="4"/>
</dbReference>
<evidence type="ECO:0000313" key="4">
    <source>
        <dbReference type="EMBL" id="PVD30995.1"/>
    </source>
</evidence>
<feature type="domain" description="ShKT" evidence="3">
    <location>
        <begin position="183"/>
        <end position="218"/>
    </location>
</feature>
<evidence type="ECO:0000259" key="3">
    <source>
        <dbReference type="PROSITE" id="PS51670"/>
    </source>
</evidence>
<gene>
    <name evidence="4" type="ORF">C0Q70_10271</name>
</gene>
<dbReference type="SMART" id="SM00254">
    <property type="entry name" value="ShKT"/>
    <property type="match status" value="4"/>
</dbReference>
<dbReference type="STRING" id="400727.A0A2T7PC57"/>
<organism evidence="4 5">
    <name type="scientific">Pomacea canaliculata</name>
    <name type="common">Golden apple snail</name>
    <dbReference type="NCBI Taxonomy" id="400727"/>
    <lineage>
        <taxon>Eukaryota</taxon>
        <taxon>Metazoa</taxon>
        <taxon>Spiralia</taxon>
        <taxon>Lophotrochozoa</taxon>
        <taxon>Mollusca</taxon>
        <taxon>Gastropoda</taxon>
        <taxon>Caenogastropoda</taxon>
        <taxon>Architaenioglossa</taxon>
        <taxon>Ampullarioidea</taxon>
        <taxon>Ampullariidae</taxon>
        <taxon>Pomacea</taxon>
    </lineage>
</organism>
<protein>
    <recommendedName>
        <fullName evidence="3">ShKT domain-containing protein</fullName>
    </recommendedName>
</protein>
<reference evidence="4 5" key="1">
    <citation type="submission" date="2018-04" db="EMBL/GenBank/DDBJ databases">
        <title>The genome of golden apple snail Pomacea canaliculata provides insight into stress tolerance and invasive adaptation.</title>
        <authorList>
            <person name="Liu C."/>
            <person name="Liu B."/>
            <person name="Ren Y."/>
            <person name="Zhang Y."/>
            <person name="Wang H."/>
            <person name="Li S."/>
            <person name="Jiang F."/>
            <person name="Yin L."/>
            <person name="Zhang G."/>
            <person name="Qian W."/>
            <person name="Fan W."/>
        </authorList>
    </citation>
    <scope>NUCLEOTIDE SEQUENCE [LARGE SCALE GENOMIC DNA]</scope>
    <source>
        <strain evidence="4">SZHN2017</strain>
        <tissue evidence="4">Muscle</tissue>
    </source>
</reference>
<dbReference type="PANTHER" id="PTHR21724">
    <property type="entry name" value="SHKT DOMAIN-CONTAINING PROTEIN"/>
    <property type="match status" value="1"/>
</dbReference>
<dbReference type="EMBL" id="PZQS01000005">
    <property type="protein sequence ID" value="PVD30995.1"/>
    <property type="molecule type" value="Genomic_DNA"/>
</dbReference>
<feature type="chain" id="PRO_5015403020" description="ShKT domain-containing protein" evidence="2">
    <location>
        <begin position="20"/>
        <end position="256"/>
    </location>
</feature>
<evidence type="ECO:0000256" key="1">
    <source>
        <dbReference type="PROSITE-ProRule" id="PRU01005"/>
    </source>
</evidence>
<keyword evidence="2" id="KW-0732">Signal</keyword>
<dbReference type="InterPro" id="IPR003582">
    <property type="entry name" value="ShKT_dom"/>
</dbReference>
<dbReference type="PROSITE" id="PS51670">
    <property type="entry name" value="SHKT"/>
    <property type="match status" value="2"/>
</dbReference>
<dbReference type="Proteomes" id="UP000245119">
    <property type="component" value="Linkage Group LG5"/>
</dbReference>
<dbReference type="AlphaFoldDB" id="A0A2T7PC57"/>
<dbReference type="PANTHER" id="PTHR21724:SF109">
    <property type="entry name" value="SHKT DOMAIN-CONTAINING PROTEIN"/>
    <property type="match status" value="1"/>
</dbReference>
<feature type="signal peptide" evidence="2">
    <location>
        <begin position="1"/>
        <end position="19"/>
    </location>
</feature>